<dbReference type="GO" id="GO:0008654">
    <property type="term" value="P:phospholipid biosynthetic process"/>
    <property type="evidence" value="ECO:0007669"/>
    <property type="project" value="UniProtKB-KW"/>
</dbReference>
<evidence type="ECO:0000256" key="8">
    <source>
        <dbReference type="SAM" id="MobiDB-lite"/>
    </source>
</evidence>
<dbReference type="PANTHER" id="PTHR48182">
    <property type="entry name" value="PROTEIN SERAC1"/>
    <property type="match status" value="1"/>
</dbReference>
<evidence type="ECO:0000259" key="9">
    <source>
        <dbReference type="Pfam" id="PF05729"/>
    </source>
</evidence>
<reference evidence="11 12" key="1">
    <citation type="submission" date="2012-10" db="EMBL/GenBank/DDBJ databases">
        <title>Genome sequencing and analysis of entomopathogenic fungi Beauveria bassiana D1-5.</title>
        <authorList>
            <person name="Li Q."/>
            <person name="Wang L."/>
            <person name="Zhang Z."/>
            <person name="Wang Q."/>
            <person name="Ren J."/>
            <person name="Wang M."/>
            <person name="Xu W."/>
            <person name="Wang J."/>
            <person name="Lu Y."/>
            <person name="Du Q."/>
            <person name="Sun Z."/>
        </authorList>
    </citation>
    <scope>NUCLEOTIDE SEQUENCE [LARGE SCALE GENOMIC DNA]</scope>
    <source>
        <strain evidence="11 12">D1-5</strain>
    </source>
</reference>
<evidence type="ECO:0000256" key="1">
    <source>
        <dbReference type="ARBA" id="ARBA00004167"/>
    </source>
</evidence>
<dbReference type="GO" id="GO:0016020">
    <property type="term" value="C:membrane"/>
    <property type="evidence" value="ECO:0007669"/>
    <property type="project" value="UniProtKB-SubCell"/>
</dbReference>
<dbReference type="eggNOG" id="KOG2029">
    <property type="taxonomic scope" value="Eukaryota"/>
</dbReference>
<dbReference type="Gene3D" id="3.40.50.300">
    <property type="entry name" value="P-loop containing nucleotide triphosphate hydrolases"/>
    <property type="match status" value="1"/>
</dbReference>
<sequence length="1442" mass="159838">MAVEWRWMIGWWGGLAIVTLLLARSLHRVIGKICRPRNENRSGTLQILSGKDDAKFEIIAVPGLGAHPYHTWEAQKTEGPNAAECQTAQSPKVHLLKDLLAHEFPDARIWNFAHESTWLIDAPVKTTEEIGKCLLKEIKDKRPFPSLPIIFIGHSLGGIIIKQALCTGDSQDIVDNTAGIIFLGAPHQGSSVSIAGAALAALTGFLGSDTTLLLSLKNHGAQLSNLTDTFDSSIAPNERRERKIPIISFYETKKTYLLGLSLGVVVSRDSAKVHADARESHSIETDHSGLNKCGGPTDPLFTALTAAIRRLKTPSLLEQADTWIRDKHYTADRLRIQRLSGESLSMDQCYINLAIVEQSGQDAGNSKKGDTAPSPFSILSRQKVEAPDKTMQVELAALFNERHGSDGEPILPRRILIRGRTWDKWNGLFDRVLWVPLRNLKLQERRNAPTYILEDLFCHEFLLPNNEPNLARALVRTSETKSSKTLFLLDGLDEVSQDLTGDGSMPRFLHELLRKPNVIITSRPSAKPVRQNLHLELETIGFGPDQVDEYIEKAFTNPKTAKIDQTKVDKVQSFLQKHWLVKGLIRIPIQLDALCYTWEEFDPKAVPSTMTRMYNTIVQKLWKKDIVRLEKIKEGFAEVAHIAEIENKATAEMALVECLAFSGLYHDIIDFTPEHRNGVVKLCPLQDLPLDETLSRLSFLRTSDPDSNLKDRNYHFIHLTFQEYFAARYFVRQWTNQEGQLWTLTFGSKDANIKTNRPIEFLQKHKYTARYDIFWRFVTGLLDGSEQAPELIYAIEKEPLDLLGPTHQRLIMHCLSEISGSLPRREALEKRLAQWLLFECRFNQSARLASEVEFPEGALRTALLCQASANQATILRSLAERIMVPPSIFGQVAGRLDDEDEDVRRAAVWALGGRSALPDEVLAAVAGRLGDKDSDVRRAAVEALGGRSTLPNELLAAMAGRLEDDDENVRSTAGWVLGGRLALPDEVLSAVAGRLDDERWYVRRAAVEALGRRSALPDEVLAAVVGLLDDDNSAVRRAVVETLGGRSADKVLAAVAARHNDEDSLVRRAVIQAIGGRSALPDKVLAAVVGRLDDECWYVRSAAVETLGRNSTLPHKILAAVVERLDDIDEDVRSITVWVLGRRSTLPDEILATVAGRLNDEDWDVRRAAVDALGGRSALPDEMLAAVAGRLDDKDSDVRRAAVEALGGRSALPDKMLAAVAGRLDDKDLDVRWAAIKALGERSSLPDEVLAAVAGRLDDENSTVRRAAVKVLGGMSALPDAILAAMAGRLDDEDSNVRSAAVDILTSTNDKLYHIGPVITSLYKALLERSFREQTSWYIEQCNVCVNMPDSIRELNIDLQQNDVKEWLNGAQPADCPTNLDGVGVGEKVVYDSDILGGRKMKLRGDFQTARLRYSISKESKRGGNAVDEDVNLKPLRSVARP</sequence>
<evidence type="ECO:0000256" key="6">
    <source>
        <dbReference type="ARBA" id="ARBA00040991"/>
    </source>
</evidence>
<dbReference type="InterPro" id="IPR052374">
    <property type="entry name" value="SERAC1"/>
</dbReference>
<dbReference type="SMART" id="SM00567">
    <property type="entry name" value="EZ_HEAT"/>
    <property type="match status" value="5"/>
</dbReference>
<dbReference type="Pfam" id="PF13646">
    <property type="entry name" value="HEAT_2"/>
    <property type="match status" value="3"/>
</dbReference>
<dbReference type="InterPro" id="IPR026003">
    <property type="entry name" value="Cohesin_HEAT"/>
</dbReference>
<keyword evidence="3" id="KW-0443">Lipid metabolism</keyword>
<dbReference type="Pfam" id="PF05729">
    <property type="entry name" value="NACHT"/>
    <property type="match status" value="1"/>
</dbReference>
<dbReference type="SUPFAM" id="SSF48371">
    <property type="entry name" value="ARM repeat"/>
    <property type="match status" value="1"/>
</dbReference>
<feature type="region of interest" description="Disordered" evidence="8">
    <location>
        <begin position="361"/>
        <end position="380"/>
    </location>
</feature>
<feature type="domain" description="DUF7068" evidence="10">
    <location>
        <begin position="566"/>
        <end position="609"/>
    </location>
</feature>
<comment type="caution">
    <text evidence="11">The sequence shown here is derived from an EMBL/GenBank/DDBJ whole genome shotgun (WGS) entry which is preliminary data.</text>
</comment>
<dbReference type="InterPro" id="IPR004155">
    <property type="entry name" value="PBS_lyase_HEAT"/>
</dbReference>
<dbReference type="Pfam" id="PF12765">
    <property type="entry name" value="Cohesin_HEAT"/>
    <property type="match status" value="2"/>
</dbReference>
<dbReference type="Gene3D" id="3.40.50.1820">
    <property type="entry name" value="alpha/beta hydrolase"/>
    <property type="match status" value="1"/>
</dbReference>
<evidence type="ECO:0000313" key="12">
    <source>
        <dbReference type="Proteomes" id="UP000030106"/>
    </source>
</evidence>
<evidence type="ECO:0000259" key="10">
    <source>
        <dbReference type="Pfam" id="PF23238"/>
    </source>
</evidence>
<protein>
    <recommendedName>
        <fullName evidence="6">Protein SERAC1</fullName>
    </recommendedName>
    <alternativeName>
        <fullName evidence="7">Serine active site-containing protein 1</fullName>
    </alternativeName>
</protein>
<evidence type="ECO:0000256" key="5">
    <source>
        <dbReference type="ARBA" id="ARBA00038024"/>
    </source>
</evidence>
<dbReference type="InterPro" id="IPR029058">
    <property type="entry name" value="AB_hydrolase_fold"/>
</dbReference>
<accession>A0A0A2V700</accession>
<organism evidence="11 12">
    <name type="scientific">Beauveria bassiana D1-5</name>
    <dbReference type="NCBI Taxonomy" id="1245745"/>
    <lineage>
        <taxon>Eukaryota</taxon>
        <taxon>Fungi</taxon>
        <taxon>Dikarya</taxon>
        <taxon>Ascomycota</taxon>
        <taxon>Pezizomycotina</taxon>
        <taxon>Sordariomycetes</taxon>
        <taxon>Hypocreomycetidae</taxon>
        <taxon>Hypocreales</taxon>
        <taxon>Cordycipitaceae</taxon>
        <taxon>Beauveria</taxon>
    </lineage>
</organism>
<dbReference type="InterPro" id="IPR007111">
    <property type="entry name" value="NACHT_NTPase"/>
</dbReference>
<dbReference type="Proteomes" id="UP000030106">
    <property type="component" value="Unassembled WGS sequence"/>
</dbReference>
<feature type="region of interest" description="Disordered" evidence="8">
    <location>
        <begin position="1422"/>
        <end position="1442"/>
    </location>
</feature>
<keyword evidence="2" id="KW-0444">Lipid biosynthesis</keyword>
<evidence type="ECO:0000313" key="11">
    <source>
        <dbReference type="EMBL" id="KGQ03263.1"/>
    </source>
</evidence>
<dbReference type="STRING" id="1245745.A0A0A2V700"/>
<evidence type="ECO:0000256" key="3">
    <source>
        <dbReference type="ARBA" id="ARBA00023209"/>
    </source>
</evidence>
<dbReference type="InterPro" id="IPR011989">
    <property type="entry name" value="ARM-like"/>
</dbReference>
<dbReference type="Gene3D" id="1.25.10.10">
    <property type="entry name" value="Leucine-rich Repeat Variant"/>
    <property type="match status" value="4"/>
</dbReference>
<name>A0A0A2V700_BEABA</name>
<comment type="similarity">
    <text evidence="5">Belongs to the SERAC1 family.</text>
</comment>
<evidence type="ECO:0000256" key="7">
    <source>
        <dbReference type="ARBA" id="ARBA00041701"/>
    </source>
</evidence>
<keyword evidence="4" id="KW-1208">Phospholipid metabolism</keyword>
<keyword evidence="3" id="KW-0594">Phospholipid biosynthesis</keyword>
<dbReference type="PANTHER" id="PTHR48182:SF3">
    <property type="entry name" value="DUF676 DOMAIN-CONTAINING PROTEIN"/>
    <property type="match status" value="1"/>
</dbReference>
<gene>
    <name evidence="11" type="ORF">BBAD15_g11511</name>
</gene>
<proteinExistence type="inferred from homology"/>
<dbReference type="OrthoDB" id="5153622at2759"/>
<evidence type="ECO:0000256" key="4">
    <source>
        <dbReference type="ARBA" id="ARBA00023264"/>
    </source>
</evidence>
<feature type="domain" description="NACHT" evidence="9">
    <location>
        <begin position="426"/>
        <end position="557"/>
    </location>
</feature>
<dbReference type="HOGENOM" id="CLU_003175_1_0_1"/>
<dbReference type="EMBL" id="ANFO01001260">
    <property type="protein sequence ID" value="KGQ03263.1"/>
    <property type="molecule type" value="Genomic_DNA"/>
</dbReference>
<comment type="subcellular location">
    <subcellularLocation>
        <location evidence="1">Membrane</location>
        <topology evidence="1">Single-pass membrane protein</topology>
    </subcellularLocation>
</comment>
<dbReference type="Pfam" id="PF23238">
    <property type="entry name" value="DUF7068"/>
    <property type="match status" value="1"/>
</dbReference>
<dbReference type="InterPro" id="IPR055496">
    <property type="entry name" value="DUF7068"/>
</dbReference>
<dbReference type="SUPFAM" id="SSF53474">
    <property type="entry name" value="alpha/beta-Hydrolases"/>
    <property type="match status" value="1"/>
</dbReference>
<dbReference type="InterPro" id="IPR016024">
    <property type="entry name" value="ARM-type_fold"/>
</dbReference>
<evidence type="ECO:0000256" key="2">
    <source>
        <dbReference type="ARBA" id="ARBA00022516"/>
    </source>
</evidence>
<dbReference type="InterPro" id="IPR027417">
    <property type="entry name" value="P-loop_NTPase"/>
</dbReference>